<feature type="transmembrane region" description="Helical" evidence="1">
    <location>
        <begin position="84"/>
        <end position="103"/>
    </location>
</feature>
<feature type="transmembrane region" description="Helical" evidence="1">
    <location>
        <begin position="16"/>
        <end position="37"/>
    </location>
</feature>
<keyword evidence="3" id="KW-1185">Reference proteome</keyword>
<keyword evidence="1" id="KW-1133">Transmembrane helix</keyword>
<feature type="transmembrane region" description="Helical" evidence="1">
    <location>
        <begin position="203"/>
        <end position="230"/>
    </location>
</feature>
<dbReference type="RefSeq" id="WP_338751516.1">
    <property type="nucleotide sequence ID" value="NZ_CP147404.1"/>
</dbReference>
<sequence length="394" mass="44465">MVQEWLLELLVGIGRLFIHPIFYFSFLLAVVVGMLRVNRERKDFDTRVYDLYDEVRYILPSSLLLGLLLSIITITAGITLPLDLLSFIAAITIIFSVVGFRLLSPAWTIGLAFIIFVVSEQLGWTFISYEGLSFNHLLLTLAVMIGLLMIAEGVLILKRGWQGTSPRLIQSPRGLKVGVHVAQRLWLVPVFLVIPVGDLSAPFSWWPVISIGAENYALILYPFLIGFVQWIKSTLPELAIKVTGKNIIAAGVLTLLFAIAAYWQSMFAIVAVVFAASVRFWIAWRHYSYEKNRHYFFTPQPRGVMILGILPLSPAKKMKLKIGEIVYKANGVEVNTETEFYAALQKNAAYCKLEVIDIRGEIRFVQGSLYQGEHYELGLILAVEDEPYLKEAEM</sequence>
<dbReference type="SUPFAM" id="SSF50156">
    <property type="entry name" value="PDZ domain-like"/>
    <property type="match status" value="1"/>
</dbReference>
<accession>A0ABZ2N5A3</accession>
<gene>
    <name evidence="2" type="ORF">WDJ61_16080</name>
</gene>
<dbReference type="Proteomes" id="UP001387364">
    <property type="component" value="Chromosome"/>
</dbReference>
<dbReference type="Gene3D" id="2.30.42.10">
    <property type="match status" value="1"/>
</dbReference>
<evidence type="ECO:0000313" key="3">
    <source>
        <dbReference type="Proteomes" id="UP001387364"/>
    </source>
</evidence>
<reference evidence="2 3" key="1">
    <citation type="submission" date="2024-02" db="EMBL/GenBank/DDBJ databases">
        <title>Seven novel Bacillus-like species.</title>
        <authorList>
            <person name="Liu G."/>
        </authorList>
    </citation>
    <scope>NUCLEOTIDE SEQUENCE [LARGE SCALE GENOMIC DNA]</scope>
    <source>
        <strain evidence="2 3">FJAT-52991</strain>
    </source>
</reference>
<feature type="transmembrane region" description="Helical" evidence="1">
    <location>
        <begin position="242"/>
        <end position="260"/>
    </location>
</feature>
<feature type="transmembrane region" description="Helical" evidence="1">
    <location>
        <begin position="177"/>
        <end position="197"/>
    </location>
</feature>
<protein>
    <submittedName>
        <fullName evidence="2">PDZ domain-containing protein</fullName>
    </submittedName>
</protein>
<feature type="transmembrane region" description="Helical" evidence="1">
    <location>
        <begin position="133"/>
        <end position="157"/>
    </location>
</feature>
<feature type="transmembrane region" description="Helical" evidence="1">
    <location>
        <begin position="57"/>
        <end position="78"/>
    </location>
</feature>
<keyword evidence="1" id="KW-0812">Transmembrane</keyword>
<dbReference type="InterPro" id="IPR036034">
    <property type="entry name" value="PDZ_sf"/>
</dbReference>
<evidence type="ECO:0000256" key="1">
    <source>
        <dbReference type="SAM" id="Phobius"/>
    </source>
</evidence>
<dbReference type="EMBL" id="CP147404">
    <property type="protein sequence ID" value="WXB92725.1"/>
    <property type="molecule type" value="Genomic_DNA"/>
</dbReference>
<feature type="transmembrane region" description="Helical" evidence="1">
    <location>
        <begin position="110"/>
        <end position="127"/>
    </location>
</feature>
<feature type="transmembrane region" description="Helical" evidence="1">
    <location>
        <begin position="266"/>
        <end position="284"/>
    </location>
</feature>
<name>A0ABZ2N5A3_9BACI</name>
<organism evidence="2 3">
    <name type="scientific">Bacillus kandeliae</name>
    <dbReference type="NCBI Taxonomy" id="3129297"/>
    <lineage>
        <taxon>Bacteria</taxon>
        <taxon>Bacillati</taxon>
        <taxon>Bacillota</taxon>
        <taxon>Bacilli</taxon>
        <taxon>Bacillales</taxon>
        <taxon>Bacillaceae</taxon>
        <taxon>Bacillus</taxon>
    </lineage>
</organism>
<proteinExistence type="predicted"/>
<evidence type="ECO:0000313" key="2">
    <source>
        <dbReference type="EMBL" id="WXB92725.1"/>
    </source>
</evidence>
<keyword evidence="1" id="KW-0472">Membrane</keyword>